<feature type="chain" id="PRO_5041384238" description="Periplasmic protein" evidence="1">
    <location>
        <begin position="25"/>
        <end position="95"/>
    </location>
</feature>
<evidence type="ECO:0000313" key="4">
    <source>
        <dbReference type="Proteomes" id="UP000004982"/>
    </source>
</evidence>
<dbReference type="RefSeq" id="WP_003760695.1">
    <property type="nucleotide sequence ID" value="NZ_CP094241.1"/>
</dbReference>
<dbReference type="Proteomes" id="UP000004982">
    <property type="component" value="Unassembled WGS sequence"/>
</dbReference>
<feature type="signal peptide" evidence="1">
    <location>
        <begin position="1"/>
        <end position="24"/>
    </location>
</feature>
<gene>
    <name evidence="2" type="ORF">HMPREF9418_1738</name>
    <name evidence="3" type="ORF">MON40_06875</name>
</gene>
<dbReference type="EMBL" id="AFQE01000083">
    <property type="protein sequence ID" value="EGQ76642.1"/>
    <property type="molecule type" value="Genomic_DNA"/>
</dbReference>
<evidence type="ECO:0000256" key="1">
    <source>
        <dbReference type="SAM" id="SignalP"/>
    </source>
</evidence>
<dbReference type="AlphaFoldDB" id="A0AA36UJS0"/>
<accession>A0AA36UJS0</accession>
<dbReference type="Proteomes" id="UP000829455">
    <property type="component" value="Chromosome"/>
</dbReference>
<name>A0AA36UJS0_9NEIS</name>
<reference evidence="2 4" key="1">
    <citation type="submission" date="2011-05" db="EMBL/GenBank/DDBJ databases">
        <authorList>
            <person name="Muzny D."/>
            <person name="Qin X."/>
            <person name="Deng J."/>
            <person name="Jiang H."/>
            <person name="Liu Y."/>
            <person name="Qu J."/>
            <person name="Song X.-Z."/>
            <person name="Zhang L."/>
            <person name="Thornton R."/>
            <person name="Coyle M."/>
            <person name="Francisco L."/>
            <person name="Jackson L."/>
            <person name="Javaid M."/>
            <person name="Korchina V."/>
            <person name="Kovar C."/>
            <person name="Mata R."/>
            <person name="Mathew T."/>
            <person name="Ngo R."/>
            <person name="Nguyen L."/>
            <person name="Nguyen N."/>
            <person name="Okwuonu G."/>
            <person name="Ongeri F."/>
            <person name="Pham C."/>
            <person name="Simmons D."/>
            <person name="Wilczek-Boney K."/>
            <person name="Hale W."/>
            <person name="Jakkamsetti A."/>
            <person name="Pham P."/>
            <person name="Ruth R."/>
            <person name="San Lucas F."/>
            <person name="Warren J."/>
            <person name="Zhang J."/>
            <person name="Zhao Z."/>
            <person name="Zhou C."/>
            <person name="Zhu D."/>
            <person name="Lee S."/>
            <person name="Bess C."/>
            <person name="Blankenburg K."/>
            <person name="Forbes L."/>
            <person name="Fu Q."/>
            <person name="Gubbala S."/>
            <person name="Hirani K."/>
            <person name="Jayaseelan J.C."/>
            <person name="Lara F."/>
            <person name="Munidasa M."/>
            <person name="Palculict T."/>
            <person name="Patil S."/>
            <person name="Pu L.-L."/>
            <person name="Saada N."/>
            <person name="Tang L."/>
            <person name="Weissenberger G."/>
            <person name="Zhu Y."/>
            <person name="Hemphill L."/>
            <person name="Shang Y."/>
            <person name="Youmans B."/>
            <person name="Ayvaz T."/>
            <person name="Ross M."/>
            <person name="Santibanez J."/>
            <person name="Aqrawi P."/>
            <person name="Gross S."/>
            <person name="Joshi V."/>
            <person name="Fowler G."/>
            <person name="Nazareth L."/>
            <person name="Reid J."/>
            <person name="Worley K."/>
            <person name="Petrosino J."/>
            <person name="Highlander S."/>
            <person name="Gibbs R."/>
        </authorList>
    </citation>
    <scope>NUCLEOTIDE SEQUENCE [LARGE SCALE GENOMIC DNA]</scope>
    <source>
        <strain evidence="2 4">ATCC 33926</strain>
    </source>
</reference>
<dbReference type="EMBL" id="CP094241">
    <property type="protein sequence ID" value="UNV83759.1"/>
    <property type="molecule type" value="Genomic_DNA"/>
</dbReference>
<proteinExistence type="predicted"/>
<reference evidence="3 5" key="2">
    <citation type="submission" date="2022-03" db="EMBL/GenBank/DDBJ databases">
        <title>Genome sequencing of Neisseria macacae.</title>
        <authorList>
            <person name="Baek M.-G."/>
        </authorList>
    </citation>
    <scope>NUCLEOTIDE SEQUENCE [LARGE SCALE GENOMIC DNA]</scope>
    <source>
        <strain evidence="3 5">ATCC 33926</strain>
    </source>
</reference>
<evidence type="ECO:0000313" key="3">
    <source>
        <dbReference type="EMBL" id="UNV83759.1"/>
    </source>
</evidence>
<protein>
    <recommendedName>
        <fullName evidence="6">Periplasmic protein</fullName>
    </recommendedName>
</protein>
<organism evidence="2 4">
    <name type="scientific">Neisseria macacae ATCC 33926</name>
    <dbReference type="NCBI Taxonomy" id="997348"/>
    <lineage>
        <taxon>Bacteria</taxon>
        <taxon>Pseudomonadati</taxon>
        <taxon>Pseudomonadota</taxon>
        <taxon>Betaproteobacteria</taxon>
        <taxon>Neisseriales</taxon>
        <taxon>Neisseriaceae</taxon>
        <taxon>Neisseria</taxon>
    </lineage>
</organism>
<sequence>MNITKFLALSVAAAGLAFSANAYAAKEIKISSNNTSYSAADVQKLAATAVGMGVKEPVSLTAGSGVVTVSGSSATKCAFKVGSGDTPQIQGVSCK</sequence>
<keyword evidence="1" id="KW-0732">Signal</keyword>
<keyword evidence="5" id="KW-1185">Reference proteome</keyword>
<evidence type="ECO:0000313" key="5">
    <source>
        <dbReference type="Proteomes" id="UP000829455"/>
    </source>
</evidence>
<evidence type="ECO:0008006" key="6">
    <source>
        <dbReference type="Google" id="ProtNLM"/>
    </source>
</evidence>
<evidence type="ECO:0000313" key="2">
    <source>
        <dbReference type="EMBL" id="EGQ76642.1"/>
    </source>
</evidence>